<organism evidence="9 10">
    <name type="scientific">Mikania micrantha</name>
    <name type="common">bitter vine</name>
    <dbReference type="NCBI Taxonomy" id="192012"/>
    <lineage>
        <taxon>Eukaryota</taxon>
        <taxon>Viridiplantae</taxon>
        <taxon>Streptophyta</taxon>
        <taxon>Embryophyta</taxon>
        <taxon>Tracheophyta</taxon>
        <taxon>Spermatophyta</taxon>
        <taxon>Magnoliopsida</taxon>
        <taxon>eudicotyledons</taxon>
        <taxon>Gunneridae</taxon>
        <taxon>Pentapetalae</taxon>
        <taxon>asterids</taxon>
        <taxon>campanulids</taxon>
        <taxon>Asterales</taxon>
        <taxon>Asteraceae</taxon>
        <taxon>Asteroideae</taxon>
        <taxon>Heliantheae alliance</taxon>
        <taxon>Eupatorieae</taxon>
        <taxon>Mikania</taxon>
    </lineage>
</organism>
<gene>
    <name evidence="9" type="ORF">E3N88_18472</name>
</gene>
<evidence type="ECO:0000256" key="1">
    <source>
        <dbReference type="ARBA" id="ARBA00004141"/>
    </source>
</evidence>
<evidence type="ECO:0000256" key="5">
    <source>
        <dbReference type="ARBA" id="ARBA00022989"/>
    </source>
</evidence>
<dbReference type="Proteomes" id="UP000326396">
    <property type="component" value="Linkage Group LG18"/>
</dbReference>
<sequence>MVRWMMEQMTAASGVDVPVFLEQRNDEDPQDLGGIVGTRVSHLFHHYGSKISFDMDAWGPSHGNFQFCHPWTNYLKIGMSSRMCAYCIETLSSCLDSKNDQVPEPIKKHLESGCMNLCTSSSNLIRELVIVVRTMTRSRKINMAVEDMKNAVLELQNDLKIISRFADPTTRQKEGGFEWILVLESVAEPLRAMVMGAPLEYATHLAQRYDSMRQDAEAQVIEVSKRQAKVTDGSGNPYLFSRLEAAETKLQDLKSNMARSKRLQGNQGNNGIRATGEDKFHQLKHQSGKGNQEGLFKAMEGHERNNSWVFRSKSRREEVSDEGDLKKVELEENSIKKENHKQGFDVC</sequence>
<evidence type="ECO:0000313" key="9">
    <source>
        <dbReference type="EMBL" id="KAD4981801.1"/>
    </source>
</evidence>
<evidence type="ECO:0000256" key="6">
    <source>
        <dbReference type="ARBA" id="ARBA00023065"/>
    </source>
</evidence>
<keyword evidence="10" id="KW-1185">Reference proteome</keyword>
<evidence type="ECO:0000256" key="3">
    <source>
        <dbReference type="ARBA" id="ARBA00022448"/>
    </source>
</evidence>
<dbReference type="PANTHER" id="PTHR31086">
    <property type="entry name" value="ALUMINUM-ACTIVATED MALATE TRANSPORTER 10"/>
    <property type="match status" value="1"/>
</dbReference>
<comment type="subcellular location">
    <subcellularLocation>
        <location evidence="1">Membrane</location>
        <topology evidence="1">Multi-pass membrane protein</topology>
    </subcellularLocation>
</comment>
<keyword evidence="6" id="KW-0406">Ion transport</keyword>
<dbReference type="InterPro" id="IPR020966">
    <property type="entry name" value="ALMT"/>
</dbReference>
<evidence type="ECO:0000256" key="4">
    <source>
        <dbReference type="ARBA" id="ARBA00022692"/>
    </source>
</evidence>
<comment type="similarity">
    <text evidence="2">Belongs to the aromatic acid exporter (TC 2.A.85) family.</text>
</comment>
<keyword evidence="3" id="KW-0813">Transport</keyword>
<evidence type="ECO:0000256" key="8">
    <source>
        <dbReference type="ARBA" id="ARBA00023303"/>
    </source>
</evidence>
<dbReference type="Pfam" id="PF11744">
    <property type="entry name" value="ALMT"/>
    <property type="match status" value="1"/>
</dbReference>
<proteinExistence type="inferred from homology"/>
<dbReference type="EMBL" id="SZYD01000010">
    <property type="protein sequence ID" value="KAD4981801.1"/>
    <property type="molecule type" value="Genomic_DNA"/>
</dbReference>
<evidence type="ECO:0000256" key="7">
    <source>
        <dbReference type="ARBA" id="ARBA00023136"/>
    </source>
</evidence>
<name>A0A5N6NKI2_9ASTR</name>
<keyword evidence="4" id="KW-0812">Transmembrane</keyword>
<reference evidence="9 10" key="1">
    <citation type="submission" date="2019-05" db="EMBL/GenBank/DDBJ databases">
        <title>Mikania micrantha, genome provides insights into the molecular mechanism of rapid growth.</title>
        <authorList>
            <person name="Liu B."/>
        </authorList>
    </citation>
    <scope>NUCLEOTIDE SEQUENCE [LARGE SCALE GENOMIC DNA]</scope>
    <source>
        <strain evidence="9">NLD-2019</strain>
        <tissue evidence="9">Leaf</tissue>
    </source>
</reference>
<comment type="caution">
    <text evidence="9">The sequence shown here is derived from an EMBL/GenBank/DDBJ whole genome shotgun (WGS) entry which is preliminary data.</text>
</comment>
<dbReference type="AlphaFoldDB" id="A0A5N6NKI2"/>
<protein>
    <submittedName>
        <fullName evidence="9">Uncharacterized protein</fullName>
    </submittedName>
</protein>
<keyword evidence="7" id="KW-0472">Membrane</keyword>
<keyword evidence="8" id="KW-0407">Ion channel</keyword>
<keyword evidence="5" id="KW-1133">Transmembrane helix</keyword>
<evidence type="ECO:0000256" key="2">
    <source>
        <dbReference type="ARBA" id="ARBA00007079"/>
    </source>
</evidence>
<dbReference type="GO" id="GO:0016020">
    <property type="term" value="C:membrane"/>
    <property type="evidence" value="ECO:0007669"/>
    <property type="project" value="UniProtKB-SubCell"/>
</dbReference>
<accession>A0A5N6NKI2</accession>
<dbReference type="GO" id="GO:0034220">
    <property type="term" value="P:monoatomic ion transmembrane transport"/>
    <property type="evidence" value="ECO:0007669"/>
    <property type="project" value="UniProtKB-KW"/>
</dbReference>
<dbReference type="GO" id="GO:0015743">
    <property type="term" value="P:malate transport"/>
    <property type="evidence" value="ECO:0007669"/>
    <property type="project" value="InterPro"/>
</dbReference>
<evidence type="ECO:0000313" key="10">
    <source>
        <dbReference type="Proteomes" id="UP000326396"/>
    </source>
</evidence>